<protein>
    <submittedName>
        <fullName evidence="2">Uncharacterized protein</fullName>
    </submittedName>
</protein>
<name>A0ABR3G9L2_9PEZI</name>
<accession>A0ABR3G9L2</accession>
<evidence type="ECO:0000313" key="3">
    <source>
        <dbReference type="Proteomes" id="UP001447188"/>
    </source>
</evidence>
<dbReference type="EMBL" id="JBBBZM010000161">
    <property type="protein sequence ID" value="KAL0632600.1"/>
    <property type="molecule type" value="Genomic_DNA"/>
</dbReference>
<organism evidence="2 3">
    <name type="scientific">Discina gigas</name>
    <dbReference type="NCBI Taxonomy" id="1032678"/>
    <lineage>
        <taxon>Eukaryota</taxon>
        <taxon>Fungi</taxon>
        <taxon>Dikarya</taxon>
        <taxon>Ascomycota</taxon>
        <taxon>Pezizomycotina</taxon>
        <taxon>Pezizomycetes</taxon>
        <taxon>Pezizales</taxon>
        <taxon>Discinaceae</taxon>
        <taxon>Discina</taxon>
    </lineage>
</organism>
<feature type="region of interest" description="Disordered" evidence="1">
    <location>
        <begin position="70"/>
        <end position="99"/>
    </location>
</feature>
<feature type="region of interest" description="Disordered" evidence="1">
    <location>
        <begin position="131"/>
        <end position="167"/>
    </location>
</feature>
<evidence type="ECO:0000313" key="2">
    <source>
        <dbReference type="EMBL" id="KAL0632600.1"/>
    </source>
</evidence>
<evidence type="ECO:0000256" key="1">
    <source>
        <dbReference type="SAM" id="MobiDB-lite"/>
    </source>
</evidence>
<gene>
    <name evidence="2" type="ORF">Q9L58_008531</name>
</gene>
<comment type="caution">
    <text evidence="2">The sequence shown here is derived from an EMBL/GenBank/DDBJ whole genome shotgun (WGS) entry which is preliminary data.</text>
</comment>
<feature type="compositionally biased region" description="Basic and acidic residues" evidence="1">
    <location>
        <begin position="133"/>
        <end position="156"/>
    </location>
</feature>
<reference evidence="2 3" key="1">
    <citation type="submission" date="2024-02" db="EMBL/GenBank/DDBJ databases">
        <title>Discinaceae phylogenomics.</title>
        <authorList>
            <person name="Dirks A.C."/>
            <person name="James T.Y."/>
        </authorList>
    </citation>
    <scope>NUCLEOTIDE SEQUENCE [LARGE SCALE GENOMIC DNA]</scope>
    <source>
        <strain evidence="2 3">ACD0624</strain>
    </source>
</reference>
<feature type="non-terminal residue" evidence="2">
    <location>
        <position position="1"/>
    </location>
</feature>
<keyword evidence="3" id="KW-1185">Reference proteome</keyword>
<proteinExistence type="predicted"/>
<dbReference type="Proteomes" id="UP001447188">
    <property type="component" value="Unassembled WGS sequence"/>
</dbReference>
<sequence>PWSTKQRVLFTKLKMAAQQNAARVVMHEAGEKHLQEEIKKRDQKGKVDTTHINTKSACVLERETVLYDMKKKRDEKEIEEQERKERREEEKERREKEKEMNAIVKERKEQEKIRKAVIREEEKIKRTNIMAQKAEERAKNAAEKARKAEERAEATRVRLANKSLGRK</sequence>